<keyword evidence="2" id="KW-0805">Transcription regulation</keyword>
<evidence type="ECO:0000256" key="5">
    <source>
        <dbReference type="ARBA" id="ARBA00024867"/>
    </source>
</evidence>
<dbReference type="EMBL" id="DWVZ01000199">
    <property type="protein sequence ID" value="HJC64732.1"/>
    <property type="molecule type" value="Genomic_DNA"/>
</dbReference>
<dbReference type="Proteomes" id="UP000823886">
    <property type="component" value="Unassembled WGS sequence"/>
</dbReference>
<dbReference type="GO" id="GO:0000160">
    <property type="term" value="P:phosphorelay signal transduction system"/>
    <property type="evidence" value="ECO:0007669"/>
    <property type="project" value="InterPro"/>
</dbReference>
<evidence type="ECO:0000256" key="4">
    <source>
        <dbReference type="ARBA" id="ARBA00023163"/>
    </source>
</evidence>
<protein>
    <recommendedName>
        <fullName evidence="1">Stage 0 sporulation protein A homolog</fullName>
    </recommendedName>
</protein>
<evidence type="ECO:0000256" key="3">
    <source>
        <dbReference type="ARBA" id="ARBA00023125"/>
    </source>
</evidence>
<dbReference type="InterPro" id="IPR018060">
    <property type="entry name" value="HTH_AraC"/>
</dbReference>
<comment type="function">
    <text evidence="5">May play the central regulatory role in sporulation. It may be an element of the effector pathway responsible for the activation of sporulation genes in response to nutritional stress. Spo0A may act in concert with spo0H (a sigma factor) to control the expression of some genes that are critical to the sporulation process.</text>
</comment>
<dbReference type="SMART" id="SM00342">
    <property type="entry name" value="HTH_ARAC"/>
    <property type="match status" value="1"/>
</dbReference>
<dbReference type="PRINTS" id="PR00032">
    <property type="entry name" value="HTHARAC"/>
</dbReference>
<keyword evidence="3" id="KW-0238">DNA-binding</keyword>
<dbReference type="Gene3D" id="3.40.50.2300">
    <property type="match status" value="1"/>
</dbReference>
<dbReference type="InterPro" id="IPR001789">
    <property type="entry name" value="Sig_transdc_resp-reg_receiver"/>
</dbReference>
<evidence type="ECO:0000313" key="9">
    <source>
        <dbReference type="EMBL" id="HJC64732.1"/>
    </source>
</evidence>
<evidence type="ECO:0000256" key="1">
    <source>
        <dbReference type="ARBA" id="ARBA00018672"/>
    </source>
</evidence>
<dbReference type="SUPFAM" id="SSF46689">
    <property type="entry name" value="Homeodomain-like"/>
    <property type="match status" value="2"/>
</dbReference>
<dbReference type="CDD" id="cd17536">
    <property type="entry name" value="REC_YesN-like"/>
    <property type="match status" value="1"/>
</dbReference>
<keyword evidence="4" id="KW-0804">Transcription</keyword>
<dbReference type="InterPro" id="IPR018062">
    <property type="entry name" value="HTH_AraC-typ_CS"/>
</dbReference>
<dbReference type="PANTHER" id="PTHR43280:SF28">
    <property type="entry name" value="HTH-TYPE TRANSCRIPTIONAL ACTIVATOR RHAS"/>
    <property type="match status" value="1"/>
</dbReference>
<dbReference type="PANTHER" id="PTHR43280">
    <property type="entry name" value="ARAC-FAMILY TRANSCRIPTIONAL REGULATOR"/>
    <property type="match status" value="1"/>
</dbReference>
<sequence length="511" mass="59154">MRKILIAEDEVYARKSMKKQIRECMKDEKTVILEAANGKQGLELVREEKPDLVFTDIRMPVMDGLDFLREIKAVDAGIKVVIISAYADFEYAKTALKFGAEEYLLKPIDDRELRECLGKFEELSQQEKQQEIYDKEDGLTRFISANLFSEQPEKDFVNENMFRKIFGEYQILALYFQKGKEPGMEEVFRAVQAVGTEEIFTAFRLVQIQKGLYAVLMYADGQIRFRQKNLIKEFNIRGQTVWGGVSLTHDKSSDISSAYRQAMTALECKVYERDSLLYYQDMERKHTENFLIGEVQRDLLKMALEKGNLHKAKTVVREIFQELEMRTDLNSKSLELFLTQMTVLFHQAAEKTENPGAESRFYKFQLLDFHSIEEIQTAIEEKAGRICRLAASDGGGKGEELIQAMKEYARENCSTDLTIKTLAEKVFFMNPAYLSHLFKEKTGESYSAYLKKIRIQKAKKLLEQNNCSITEVGVMTGYNDTSQFIRVFKQEIGMTPKKYRDEKLKEKELGV</sequence>
<dbReference type="GO" id="GO:0003700">
    <property type="term" value="F:DNA-binding transcription factor activity"/>
    <property type="evidence" value="ECO:0007669"/>
    <property type="project" value="InterPro"/>
</dbReference>
<evidence type="ECO:0000313" key="10">
    <source>
        <dbReference type="Proteomes" id="UP000823886"/>
    </source>
</evidence>
<dbReference type="GO" id="GO:0043565">
    <property type="term" value="F:sequence-specific DNA binding"/>
    <property type="evidence" value="ECO:0007669"/>
    <property type="project" value="InterPro"/>
</dbReference>
<evidence type="ECO:0000259" key="7">
    <source>
        <dbReference type="PROSITE" id="PS01124"/>
    </source>
</evidence>
<reference evidence="9" key="1">
    <citation type="journal article" date="2021" name="PeerJ">
        <title>Extensive microbial diversity within the chicken gut microbiome revealed by metagenomics and culture.</title>
        <authorList>
            <person name="Gilroy R."/>
            <person name="Ravi A."/>
            <person name="Getino M."/>
            <person name="Pursley I."/>
            <person name="Horton D.L."/>
            <person name="Alikhan N.F."/>
            <person name="Baker D."/>
            <person name="Gharbi K."/>
            <person name="Hall N."/>
            <person name="Watson M."/>
            <person name="Adriaenssens E.M."/>
            <person name="Foster-Nyarko E."/>
            <person name="Jarju S."/>
            <person name="Secka A."/>
            <person name="Antonio M."/>
            <person name="Oren A."/>
            <person name="Chaudhuri R.R."/>
            <person name="La Ragione R."/>
            <person name="Hildebrand F."/>
            <person name="Pallen M.J."/>
        </authorList>
    </citation>
    <scope>NUCLEOTIDE SEQUENCE</scope>
    <source>
        <strain evidence="9">ChiBcec2-3848</strain>
    </source>
</reference>
<dbReference type="Gene3D" id="1.10.10.60">
    <property type="entry name" value="Homeodomain-like"/>
    <property type="match status" value="2"/>
</dbReference>
<dbReference type="InterPro" id="IPR020449">
    <property type="entry name" value="Tscrpt_reg_AraC-type_HTH"/>
</dbReference>
<feature type="domain" description="HTH araC/xylS-type" evidence="7">
    <location>
        <begin position="403"/>
        <end position="502"/>
    </location>
</feature>
<evidence type="ECO:0000256" key="6">
    <source>
        <dbReference type="PROSITE-ProRule" id="PRU00169"/>
    </source>
</evidence>
<feature type="domain" description="Response regulatory" evidence="8">
    <location>
        <begin position="3"/>
        <end position="121"/>
    </location>
</feature>
<keyword evidence="6" id="KW-0597">Phosphoprotein</keyword>
<gene>
    <name evidence="9" type="ORF">H9753_14145</name>
</gene>
<dbReference type="PROSITE" id="PS50110">
    <property type="entry name" value="RESPONSE_REGULATORY"/>
    <property type="match status" value="1"/>
</dbReference>
<dbReference type="InterPro" id="IPR009057">
    <property type="entry name" value="Homeodomain-like_sf"/>
</dbReference>
<feature type="modified residue" description="4-aspartylphosphate" evidence="6">
    <location>
        <position position="56"/>
    </location>
</feature>
<dbReference type="Pfam" id="PF00072">
    <property type="entry name" value="Response_reg"/>
    <property type="match status" value="1"/>
</dbReference>
<proteinExistence type="predicted"/>
<dbReference type="SUPFAM" id="SSF52172">
    <property type="entry name" value="CheY-like"/>
    <property type="match status" value="1"/>
</dbReference>
<accession>A0A9D2PPB2</accession>
<comment type="caution">
    <text evidence="9">The sequence shown here is derived from an EMBL/GenBank/DDBJ whole genome shotgun (WGS) entry which is preliminary data.</text>
</comment>
<dbReference type="PROSITE" id="PS01124">
    <property type="entry name" value="HTH_ARAC_FAMILY_2"/>
    <property type="match status" value="1"/>
</dbReference>
<evidence type="ECO:0000259" key="8">
    <source>
        <dbReference type="PROSITE" id="PS50110"/>
    </source>
</evidence>
<dbReference type="PROSITE" id="PS00041">
    <property type="entry name" value="HTH_ARAC_FAMILY_1"/>
    <property type="match status" value="1"/>
</dbReference>
<dbReference type="Pfam" id="PF12833">
    <property type="entry name" value="HTH_18"/>
    <property type="match status" value="1"/>
</dbReference>
<name>A0A9D2PPB2_9FIRM</name>
<organism evidence="9 10">
    <name type="scientific">Candidatus Blautia merdavium</name>
    <dbReference type="NCBI Taxonomy" id="2838494"/>
    <lineage>
        <taxon>Bacteria</taxon>
        <taxon>Bacillati</taxon>
        <taxon>Bacillota</taxon>
        <taxon>Clostridia</taxon>
        <taxon>Lachnospirales</taxon>
        <taxon>Lachnospiraceae</taxon>
        <taxon>Blautia</taxon>
    </lineage>
</organism>
<dbReference type="InterPro" id="IPR011006">
    <property type="entry name" value="CheY-like_superfamily"/>
</dbReference>
<dbReference type="SMART" id="SM00448">
    <property type="entry name" value="REC"/>
    <property type="match status" value="1"/>
</dbReference>
<evidence type="ECO:0000256" key="2">
    <source>
        <dbReference type="ARBA" id="ARBA00023015"/>
    </source>
</evidence>
<dbReference type="AlphaFoldDB" id="A0A9D2PPB2"/>
<reference evidence="9" key="2">
    <citation type="submission" date="2021-04" db="EMBL/GenBank/DDBJ databases">
        <authorList>
            <person name="Gilroy R."/>
        </authorList>
    </citation>
    <scope>NUCLEOTIDE SEQUENCE</scope>
    <source>
        <strain evidence="9">ChiBcec2-3848</strain>
    </source>
</reference>